<dbReference type="Proteomes" id="UP000215590">
    <property type="component" value="Unassembled WGS sequence"/>
</dbReference>
<sequence length="182" mass="19660">MEGMAGLIERAAALMPPFQSLLVVICYVMGIVFAINSLRGFAAVGDRSLSPRGWSQAGWQGPTCLMVLAVSFVSLSSVISMFLVSLWSQPETAAATEVFAYAPELLEPLSNEMGTRVVIAVVRIIQFIGLVSFVRGLYFANLASLHANSGYLSRGITHMVGGVFAMNLVMFLQQLQDFVFGN</sequence>
<feature type="transmembrane region" description="Helical" evidence="1">
    <location>
        <begin position="20"/>
        <end position="42"/>
    </location>
</feature>
<name>A0A256FS84_9HYPH</name>
<feature type="transmembrane region" description="Helical" evidence="1">
    <location>
        <begin position="63"/>
        <end position="87"/>
    </location>
</feature>
<dbReference type="EMBL" id="NNRJ01000031">
    <property type="protein sequence ID" value="OYR17608.1"/>
    <property type="molecule type" value="Genomic_DNA"/>
</dbReference>
<dbReference type="AlphaFoldDB" id="A0A256FS84"/>
<organism evidence="2 3">
    <name type="scientific">Brucella thiophenivorans</name>
    <dbReference type="NCBI Taxonomy" id="571255"/>
    <lineage>
        <taxon>Bacteria</taxon>
        <taxon>Pseudomonadati</taxon>
        <taxon>Pseudomonadota</taxon>
        <taxon>Alphaproteobacteria</taxon>
        <taxon>Hyphomicrobiales</taxon>
        <taxon>Brucellaceae</taxon>
        <taxon>Brucella/Ochrobactrum group</taxon>
        <taxon>Brucella</taxon>
    </lineage>
</organism>
<keyword evidence="1" id="KW-0812">Transmembrane</keyword>
<dbReference type="OrthoDB" id="7839934at2"/>
<comment type="caution">
    <text evidence="2">The sequence shown here is derived from an EMBL/GenBank/DDBJ whole genome shotgun (WGS) entry which is preliminary data.</text>
</comment>
<feature type="transmembrane region" description="Helical" evidence="1">
    <location>
        <begin position="151"/>
        <end position="172"/>
    </location>
</feature>
<proteinExistence type="predicted"/>
<feature type="transmembrane region" description="Helical" evidence="1">
    <location>
        <begin position="117"/>
        <end position="139"/>
    </location>
</feature>
<evidence type="ECO:0000313" key="2">
    <source>
        <dbReference type="EMBL" id="OYR17608.1"/>
    </source>
</evidence>
<accession>A0A256FS84</accession>
<keyword evidence="1" id="KW-0472">Membrane</keyword>
<evidence type="ECO:0000256" key="1">
    <source>
        <dbReference type="SAM" id="Phobius"/>
    </source>
</evidence>
<dbReference type="RefSeq" id="WP_094507485.1">
    <property type="nucleotide sequence ID" value="NZ_JBHEEK010000023.1"/>
</dbReference>
<gene>
    <name evidence="2" type="ORF">CEV31_4335</name>
</gene>
<protein>
    <submittedName>
        <fullName evidence="2">Uncharacterized protein</fullName>
    </submittedName>
</protein>
<keyword evidence="3" id="KW-1185">Reference proteome</keyword>
<reference evidence="2 3" key="1">
    <citation type="submission" date="2017-07" db="EMBL/GenBank/DDBJ databases">
        <title>Phylogenetic study on the rhizospheric bacterium Ochrobactrum sp. A44.</title>
        <authorList>
            <person name="Krzyzanowska D.M."/>
            <person name="Ossowicki A."/>
            <person name="Rajewska M."/>
            <person name="Maciag T."/>
            <person name="Kaczynski Z."/>
            <person name="Czerwicka M."/>
            <person name="Jafra S."/>
        </authorList>
    </citation>
    <scope>NUCLEOTIDE SEQUENCE [LARGE SCALE GENOMIC DNA]</scope>
    <source>
        <strain evidence="2 3">DSM 7216</strain>
    </source>
</reference>
<evidence type="ECO:0000313" key="3">
    <source>
        <dbReference type="Proteomes" id="UP000215590"/>
    </source>
</evidence>
<keyword evidence="1" id="KW-1133">Transmembrane helix</keyword>